<sequence length="103" mass="12142">MLKKWGDYDPEDTPVLISKEQFGPKTFNDRRNCLFKFFGWLVRKGKLAYAPAKHTIVLKFIHFHPVQDIHQGRNGLEIYYLFWPLVCRLSPCCRVPTNNAFGR</sequence>
<accession>A0A9X2XTA1</accession>
<reference evidence="1" key="2">
    <citation type="submission" date="2023-04" db="EMBL/GenBank/DDBJ databases">
        <title>Paracnuella aquatica gen. nov., sp. nov., a member of the family Chitinophagaceae isolated from a hot spring.</title>
        <authorList>
            <person name="Wang C."/>
        </authorList>
    </citation>
    <scope>NUCLEOTIDE SEQUENCE</scope>
    <source>
        <strain evidence="1">LB-8</strain>
    </source>
</reference>
<reference evidence="1" key="1">
    <citation type="submission" date="2022-09" db="EMBL/GenBank/DDBJ databases">
        <authorList>
            <person name="Yuan C."/>
            <person name="Ke Z."/>
        </authorList>
    </citation>
    <scope>NUCLEOTIDE SEQUENCE</scope>
    <source>
        <strain evidence="1">LB-8</strain>
    </source>
</reference>
<protein>
    <submittedName>
        <fullName evidence="1">Uncharacterized protein</fullName>
    </submittedName>
</protein>
<dbReference type="AlphaFoldDB" id="A0A9X2XTA1"/>
<comment type="caution">
    <text evidence="1">The sequence shown here is derived from an EMBL/GenBank/DDBJ whole genome shotgun (WGS) entry which is preliminary data.</text>
</comment>
<evidence type="ECO:0000313" key="2">
    <source>
        <dbReference type="Proteomes" id="UP001155483"/>
    </source>
</evidence>
<dbReference type="EMBL" id="JAOTIF010000001">
    <property type="protein sequence ID" value="MCU7548155.1"/>
    <property type="molecule type" value="Genomic_DNA"/>
</dbReference>
<dbReference type="Proteomes" id="UP001155483">
    <property type="component" value="Unassembled WGS sequence"/>
</dbReference>
<proteinExistence type="predicted"/>
<evidence type="ECO:0000313" key="1">
    <source>
        <dbReference type="EMBL" id="MCU7548155.1"/>
    </source>
</evidence>
<organism evidence="1 2">
    <name type="scientific">Paraflavisolibacter caeni</name>
    <dbReference type="NCBI Taxonomy" id="2982496"/>
    <lineage>
        <taxon>Bacteria</taxon>
        <taxon>Pseudomonadati</taxon>
        <taxon>Bacteroidota</taxon>
        <taxon>Chitinophagia</taxon>
        <taxon>Chitinophagales</taxon>
        <taxon>Chitinophagaceae</taxon>
        <taxon>Paraflavisolibacter</taxon>
    </lineage>
</organism>
<keyword evidence="2" id="KW-1185">Reference proteome</keyword>
<dbReference type="RefSeq" id="WP_279295599.1">
    <property type="nucleotide sequence ID" value="NZ_JAOTIF010000001.1"/>
</dbReference>
<name>A0A9X2XTA1_9BACT</name>
<gene>
    <name evidence="1" type="ORF">OCK74_03475</name>
</gene>